<protein>
    <submittedName>
        <fullName evidence="3">Uncharacterized protein</fullName>
    </submittedName>
</protein>
<feature type="region of interest" description="Disordered" evidence="1">
    <location>
        <begin position="66"/>
        <end position="143"/>
    </location>
</feature>
<keyword evidence="2" id="KW-1133">Transmembrane helix</keyword>
<dbReference type="RefSeq" id="WP_378052908.1">
    <property type="nucleotide sequence ID" value="NZ_JBHMDN010000069.1"/>
</dbReference>
<accession>A0ABW2FB80</accession>
<evidence type="ECO:0000313" key="3">
    <source>
        <dbReference type="EMBL" id="MFC7150516.1"/>
    </source>
</evidence>
<name>A0ABW2FB80_9BACL</name>
<keyword evidence="4" id="KW-1185">Reference proteome</keyword>
<gene>
    <name evidence="3" type="ORF">ACFQMJ_18445</name>
</gene>
<evidence type="ECO:0000256" key="2">
    <source>
        <dbReference type="SAM" id="Phobius"/>
    </source>
</evidence>
<dbReference type="Proteomes" id="UP001596378">
    <property type="component" value="Unassembled WGS sequence"/>
</dbReference>
<proteinExistence type="predicted"/>
<evidence type="ECO:0000313" key="4">
    <source>
        <dbReference type="Proteomes" id="UP001596378"/>
    </source>
</evidence>
<comment type="caution">
    <text evidence="3">The sequence shown here is derived from an EMBL/GenBank/DDBJ whole genome shotgun (WGS) entry which is preliminary data.</text>
</comment>
<keyword evidence="2" id="KW-0472">Membrane</keyword>
<feature type="transmembrane region" description="Helical" evidence="2">
    <location>
        <begin position="7"/>
        <end position="30"/>
    </location>
</feature>
<reference evidence="4" key="1">
    <citation type="journal article" date="2019" name="Int. J. Syst. Evol. Microbiol.">
        <title>The Global Catalogue of Microorganisms (GCM) 10K type strain sequencing project: providing services to taxonomists for standard genome sequencing and annotation.</title>
        <authorList>
            <consortium name="The Broad Institute Genomics Platform"/>
            <consortium name="The Broad Institute Genome Sequencing Center for Infectious Disease"/>
            <person name="Wu L."/>
            <person name="Ma J."/>
        </authorList>
    </citation>
    <scope>NUCLEOTIDE SEQUENCE [LARGE SCALE GENOMIC DNA]</scope>
    <source>
        <strain evidence="4">KCTC 12907</strain>
    </source>
</reference>
<feature type="compositionally biased region" description="Basic and acidic residues" evidence="1">
    <location>
        <begin position="66"/>
        <end position="75"/>
    </location>
</feature>
<evidence type="ECO:0000256" key="1">
    <source>
        <dbReference type="SAM" id="MobiDB-lite"/>
    </source>
</evidence>
<organism evidence="3 4">
    <name type="scientific">Cohnella cellulosilytica</name>
    <dbReference type="NCBI Taxonomy" id="986710"/>
    <lineage>
        <taxon>Bacteria</taxon>
        <taxon>Bacillati</taxon>
        <taxon>Bacillota</taxon>
        <taxon>Bacilli</taxon>
        <taxon>Bacillales</taxon>
        <taxon>Paenibacillaceae</taxon>
        <taxon>Cohnella</taxon>
    </lineage>
</organism>
<dbReference type="EMBL" id="JBHTAI010000011">
    <property type="protein sequence ID" value="MFC7150516.1"/>
    <property type="molecule type" value="Genomic_DNA"/>
</dbReference>
<keyword evidence="2" id="KW-0812">Transmembrane</keyword>
<sequence length="212" mass="23056">MFKWISWALRVVATALLLSFLCIWTTGYIVNSYMESVLKQLDLPLEVQPLALSGVWGKLWGAERPPVKEAADRPAETPGESGPPSQSVSDDESGRSGNGADEVEATDEAVPPPEPAGATPEETVENPPEDALPVFGDESSIESLTDEQRQSLYALVVSKLTPEELGKLSNYLQDGLTDEELTGLQEMLQSALTDEEYTQMMSLLQGELSPEE</sequence>